<comment type="cofactor">
    <cofactor evidence="1">
        <name>FAD</name>
        <dbReference type="ChEBI" id="CHEBI:57692"/>
    </cofactor>
</comment>
<dbReference type="Gene3D" id="3.50.50.60">
    <property type="entry name" value="FAD/NAD(P)-binding domain"/>
    <property type="match status" value="2"/>
</dbReference>
<dbReference type="InterPro" id="IPR000639">
    <property type="entry name" value="Epox_hydrolase-like"/>
</dbReference>
<dbReference type="PRINTS" id="PR00412">
    <property type="entry name" value="EPOXHYDRLASE"/>
</dbReference>
<evidence type="ECO:0000259" key="7">
    <source>
        <dbReference type="Pfam" id="PF00561"/>
    </source>
</evidence>
<reference evidence="8 9" key="1">
    <citation type="journal article" date="2019" name="Int. J. Syst. Evol. Microbiol.">
        <title>The Global Catalogue of Microorganisms (GCM) 10K type strain sequencing project: providing services to taxonomists for standard genome sequencing and annotation.</title>
        <authorList>
            <consortium name="The Broad Institute Genomics Platform"/>
            <consortium name="The Broad Institute Genome Sequencing Center for Infectious Disease"/>
            <person name="Wu L."/>
            <person name="Ma J."/>
        </authorList>
    </citation>
    <scope>NUCLEOTIDE SEQUENCE [LARGE SCALE GENOMIC DNA]</scope>
    <source>
        <strain evidence="8 9">JCM 15921</strain>
    </source>
</reference>
<evidence type="ECO:0000256" key="5">
    <source>
        <dbReference type="ARBA" id="ARBA00023002"/>
    </source>
</evidence>
<name>A0ABN2ZJU6_9MICC</name>
<dbReference type="Proteomes" id="UP001500102">
    <property type="component" value="Unassembled WGS sequence"/>
</dbReference>
<keyword evidence="9" id="KW-1185">Reference proteome</keyword>
<feature type="domain" description="AB hydrolase-1" evidence="7">
    <location>
        <begin position="503"/>
        <end position="744"/>
    </location>
</feature>
<dbReference type="InterPro" id="IPR029058">
    <property type="entry name" value="AB_hydrolase_fold"/>
</dbReference>
<dbReference type="Pfam" id="PF00561">
    <property type="entry name" value="Abhydrolase_1"/>
    <property type="match status" value="1"/>
</dbReference>
<proteinExistence type="inferred from homology"/>
<dbReference type="Pfam" id="PF00743">
    <property type="entry name" value="FMO-like"/>
    <property type="match status" value="1"/>
</dbReference>
<dbReference type="InterPro" id="IPR000073">
    <property type="entry name" value="AB_hydrolase_1"/>
</dbReference>
<organism evidence="8 9">
    <name type="scientific">Arthrobacter humicola</name>
    <dbReference type="NCBI Taxonomy" id="409291"/>
    <lineage>
        <taxon>Bacteria</taxon>
        <taxon>Bacillati</taxon>
        <taxon>Actinomycetota</taxon>
        <taxon>Actinomycetes</taxon>
        <taxon>Micrococcales</taxon>
        <taxon>Micrococcaceae</taxon>
        <taxon>Arthrobacter</taxon>
    </lineage>
</organism>
<evidence type="ECO:0000256" key="6">
    <source>
        <dbReference type="ARBA" id="ARBA00023033"/>
    </source>
</evidence>
<evidence type="ECO:0000256" key="3">
    <source>
        <dbReference type="ARBA" id="ARBA00022630"/>
    </source>
</evidence>
<dbReference type="InterPro" id="IPR036188">
    <property type="entry name" value="FAD/NAD-bd_sf"/>
</dbReference>
<keyword evidence="6" id="KW-0503">Monooxygenase</keyword>
<dbReference type="PANTHER" id="PTHR43872">
    <property type="entry name" value="MONOOXYGENASE, PUTATIVE (AFU_ORTHOLOGUE AFUA_8G02570)-RELATED"/>
    <property type="match status" value="1"/>
</dbReference>
<sequence>MAVLEARESSGGTWDLFRYPGVRSDSDMFTLGYPFRPWETSTSIAPGASILQYVRETASAYGVDRLIRYGHRVVRADWASETSLWTVEVCRGAEAPVTFTTSFLFICSGYYRYDEGYSPTFPGQDSFTGEIIHPQHWPADFDATGKRIVVIGSGATAVTLVPALAAAAEHVTMLQRSPGYMAVLPDTDDGFDTLVSRHVPRRLAGVVSRWKGIARALLSYQISRRSPEKMKSILRHQVTKRLPEGYDVEKHFQPKYNPWDERLCIVPNGDLFKAIRSGRADVATDTIETLTPAGIRLASGAELAADVVVTATGLNLLLFGGMALSVDGVPVDPATKVTYQGMMLADVPNLAFAIGYTNASWTLKIDLVVHYVARILRHLDRSGHTTVTPVAPPDVGELRPLIDLTSGYIRRGIDQMPKQGAHAPWRLHQNYPRDVRMFRLSRLHGNGLLFSGRAVQWTRRSGSFKETPQVGGVVSADPVLAAPRSIAVDGRPVCYRDTGSGFPVLLLHGIGRSLADWDEQHTLLGAGHRVISVDLAGFGGSTALRGRHTLDVLAAWVSRFLDALDAEEELGAVDVVGNSLGGAVAMRLSVLRPEKVRRLVLINSAGFGATVTPALRLIAVPVLGRLLLRPSPKAAYRTERALFVNRSFVSQERIAASVARGSQRGAMRAFREVACDLGTFRGIRPRWRSRLIAEVAAAGKPVLILWGDSDLILPAGHLDEARRLLPEAQTHLFEQTGHMPHIERARETAGLIREFLH</sequence>
<evidence type="ECO:0000313" key="8">
    <source>
        <dbReference type="EMBL" id="GAA2143285.1"/>
    </source>
</evidence>
<dbReference type="InterPro" id="IPR020946">
    <property type="entry name" value="Flavin_mOase-like"/>
</dbReference>
<dbReference type="Gene3D" id="3.40.50.1820">
    <property type="entry name" value="alpha/beta hydrolase"/>
    <property type="match status" value="1"/>
</dbReference>
<protein>
    <recommendedName>
        <fullName evidence="7">AB hydrolase-1 domain-containing protein</fullName>
    </recommendedName>
</protein>
<dbReference type="SUPFAM" id="SSF53474">
    <property type="entry name" value="alpha/beta-Hydrolases"/>
    <property type="match status" value="1"/>
</dbReference>
<evidence type="ECO:0000313" key="9">
    <source>
        <dbReference type="Proteomes" id="UP001500102"/>
    </source>
</evidence>
<gene>
    <name evidence="8" type="ORF">GCM10009825_33420</name>
</gene>
<evidence type="ECO:0000256" key="2">
    <source>
        <dbReference type="ARBA" id="ARBA00010139"/>
    </source>
</evidence>
<dbReference type="InterPro" id="IPR051820">
    <property type="entry name" value="FAD-binding_MO"/>
</dbReference>
<evidence type="ECO:0000256" key="4">
    <source>
        <dbReference type="ARBA" id="ARBA00022827"/>
    </source>
</evidence>
<accession>A0ABN2ZJU6</accession>
<keyword evidence="5" id="KW-0560">Oxidoreductase</keyword>
<comment type="caution">
    <text evidence="8">The sequence shown here is derived from an EMBL/GenBank/DDBJ whole genome shotgun (WGS) entry which is preliminary data.</text>
</comment>
<dbReference type="SUPFAM" id="SSF51905">
    <property type="entry name" value="FAD/NAD(P)-binding domain"/>
    <property type="match status" value="1"/>
</dbReference>
<keyword evidence="3" id="KW-0285">Flavoprotein</keyword>
<dbReference type="EMBL" id="BAAAQB010000041">
    <property type="protein sequence ID" value="GAA2143285.1"/>
    <property type="molecule type" value="Genomic_DNA"/>
</dbReference>
<dbReference type="PRINTS" id="PR00111">
    <property type="entry name" value="ABHYDROLASE"/>
</dbReference>
<dbReference type="PANTHER" id="PTHR43872:SF1">
    <property type="entry name" value="MONOOXYGENASE, PUTATIVE (AFU_ORTHOLOGUE AFUA_8G02570)-RELATED"/>
    <property type="match status" value="1"/>
</dbReference>
<evidence type="ECO:0000256" key="1">
    <source>
        <dbReference type="ARBA" id="ARBA00001974"/>
    </source>
</evidence>
<keyword evidence="4" id="KW-0274">FAD</keyword>
<comment type="similarity">
    <text evidence="2">Belongs to the FAD-binding monooxygenase family.</text>
</comment>